<dbReference type="AlphaFoldDB" id="H0E527"/>
<comment type="caution">
    <text evidence="1">The sequence shown here is derived from an EMBL/GenBank/DDBJ whole genome shotgun (WGS) entry which is preliminary data.</text>
</comment>
<sequence>MARIAVAIARVQGSRCAWLRGSRFSAPRSCSRPQGLRAARGLGAWRLDLKRALPSGARYRITAVGQVRSGGKIRSTTARATATIRKGARR</sequence>
<dbReference type="Proteomes" id="UP000005143">
    <property type="component" value="Unassembled WGS sequence"/>
</dbReference>
<accession>H0E527</accession>
<proteinExistence type="predicted"/>
<gene>
    <name evidence="1" type="ORF">PAI11_19120</name>
</gene>
<reference evidence="1 2" key="1">
    <citation type="journal article" date="2013" name="Biodegradation">
        <title>Quantitative proteomic analysis of ibuprofen-degrading Patulibacter sp. strain I11.</title>
        <authorList>
            <person name="Almeida B."/>
            <person name="Kjeldal H."/>
            <person name="Lolas I."/>
            <person name="Knudsen A.D."/>
            <person name="Carvalho G."/>
            <person name="Nielsen K.L."/>
            <person name="Barreto Crespo M.T."/>
            <person name="Stensballe A."/>
            <person name="Nielsen J.L."/>
        </authorList>
    </citation>
    <scope>NUCLEOTIDE SEQUENCE [LARGE SCALE GENOMIC DNA]</scope>
    <source>
        <strain evidence="1 2">I11</strain>
    </source>
</reference>
<name>H0E527_9ACTN</name>
<evidence type="ECO:0000313" key="2">
    <source>
        <dbReference type="Proteomes" id="UP000005143"/>
    </source>
</evidence>
<keyword evidence="2" id="KW-1185">Reference proteome</keyword>
<protein>
    <submittedName>
        <fullName evidence="1">Uncharacterized protein</fullName>
    </submittedName>
</protein>
<evidence type="ECO:0000313" key="1">
    <source>
        <dbReference type="EMBL" id="EHN11218.1"/>
    </source>
</evidence>
<organism evidence="1 2">
    <name type="scientific">Patulibacter medicamentivorans</name>
    <dbReference type="NCBI Taxonomy" id="1097667"/>
    <lineage>
        <taxon>Bacteria</taxon>
        <taxon>Bacillati</taxon>
        <taxon>Actinomycetota</taxon>
        <taxon>Thermoleophilia</taxon>
        <taxon>Solirubrobacterales</taxon>
        <taxon>Patulibacteraceae</taxon>
        <taxon>Patulibacter</taxon>
    </lineage>
</organism>
<dbReference type="EMBL" id="AGUD01000134">
    <property type="protein sequence ID" value="EHN11218.1"/>
    <property type="molecule type" value="Genomic_DNA"/>
</dbReference>